<protein>
    <submittedName>
        <fullName evidence="1">Uncharacterized protein</fullName>
    </submittedName>
</protein>
<accession>A0A0S8JPG2</accession>
<evidence type="ECO:0000313" key="2">
    <source>
        <dbReference type="Proteomes" id="UP000051035"/>
    </source>
</evidence>
<comment type="caution">
    <text evidence="1">The sequence shown here is derived from an EMBL/GenBank/DDBJ whole genome shotgun (WGS) entry which is preliminary data.</text>
</comment>
<sequence length="80" mass="9004">MATELRFGRRPESWAPCSDFSGELRVGRPLERWALCAELSIRSGAVRPIGISRRVKTWAPSGEHDVERRAWCGAKRAVPN</sequence>
<gene>
    <name evidence="1" type="ORF">AMJ71_02290</name>
</gene>
<organism evidence="1 2">
    <name type="scientific">candidate division TA06 bacterium SM1_40</name>
    <dbReference type="NCBI Taxonomy" id="1703773"/>
    <lineage>
        <taxon>Bacteria</taxon>
        <taxon>Bacteria division TA06</taxon>
    </lineage>
</organism>
<dbReference type="AlphaFoldDB" id="A0A0S8JPG2"/>
<evidence type="ECO:0000313" key="1">
    <source>
        <dbReference type="EMBL" id="KPL10684.1"/>
    </source>
</evidence>
<dbReference type="EMBL" id="LJVA01000015">
    <property type="protein sequence ID" value="KPL10684.1"/>
    <property type="molecule type" value="Genomic_DNA"/>
</dbReference>
<dbReference type="Proteomes" id="UP000051035">
    <property type="component" value="Unassembled WGS sequence"/>
</dbReference>
<proteinExistence type="predicted"/>
<name>A0A0S8JPG2_UNCT6</name>
<reference evidence="1 2" key="1">
    <citation type="journal article" date="2015" name="Microbiome">
        <title>Genomic resolution of linkages in carbon, nitrogen, and sulfur cycling among widespread estuary sediment bacteria.</title>
        <authorList>
            <person name="Baker B.J."/>
            <person name="Lazar C.S."/>
            <person name="Teske A.P."/>
            <person name="Dick G.J."/>
        </authorList>
    </citation>
    <scope>NUCLEOTIDE SEQUENCE [LARGE SCALE GENOMIC DNA]</scope>
    <source>
        <strain evidence="1">SM1_40</strain>
    </source>
</reference>